<keyword evidence="8" id="KW-0443">Lipid metabolism</keyword>
<dbReference type="HOGENOM" id="CLU_000022_69_2_9"/>
<dbReference type="PANTHER" id="PTHR11712:SF336">
    <property type="entry name" value="3-OXOACYL-[ACYL-CARRIER-PROTEIN] SYNTHASE, MITOCHONDRIAL"/>
    <property type="match status" value="1"/>
</dbReference>
<organism evidence="18 19">
    <name type="scientific">Eshraghiella crossota DSM 2876</name>
    <dbReference type="NCBI Taxonomy" id="511680"/>
    <lineage>
        <taxon>Bacteria</taxon>
        <taxon>Bacillati</taxon>
        <taxon>Bacillota</taxon>
        <taxon>Clostridia</taxon>
        <taxon>Lachnospirales</taxon>
        <taxon>Lachnospiraceae</taxon>
        <taxon>Eshraghiella</taxon>
    </lineage>
</organism>
<evidence type="ECO:0000256" key="11">
    <source>
        <dbReference type="ARBA" id="ARBA00024006"/>
    </source>
</evidence>
<evidence type="ECO:0000256" key="2">
    <source>
        <dbReference type="ARBA" id="ARBA00008467"/>
    </source>
</evidence>
<proteinExistence type="inferred from homology"/>
<evidence type="ECO:0000256" key="13">
    <source>
        <dbReference type="ARBA" id="ARBA00047659"/>
    </source>
</evidence>
<dbReference type="Pfam" id="PF00109">
    <property type="entry name" value="ketoacyl-synt"/>
    <property type="match status" value="1"/>
</dbReference>
<evidence type="ECO:0000313" key="18">
    <source>
        <dbReference type="EMBL" id="EFF67837.1"/>
    </source>
</evidence>
<evidence type="ECO:0000256" key="4">
    <source>
        <dbReference type="ARBA" id="ARBA00014657"/>
    </source>
</evidence>
<feature type="active site" description="For beta-ketoacyl synthase activity" evidence="15">
    <location>
        <position position="174"/>
    </location>
</feature>
<keyword evidence="19" id="KW-1185">Reference proteome</keyword>
<keyword evidence="7" id="KW-0276">Fatty acid metabolism</keyword>
<comment type="catalytic activity">
    <reaction evidence="12 14">
        <text>(9Z)-hexadecenoyl-[ACP] + malonyl-[ACP] + H(+) = 3-oxo-(11Z)-octadecenoyl-[ACP] + holo-[ACP] + CO2</text>
        <dbReference type="Rhea" id="RHEA:55040"/>
        <dbReference type="Rhea" id="RHEA-COMP:9623"/>
        <dbReference type="Rhea" id="RHEA-COMP:9685"/>
        <dbReference type="Rhea" id="RHEA-COMP:10800"/>
        <dbReference type="Rhea" id="RHEA-COMP:14074"/>
        <dbReference type="ChEBI" id="CHEBI:15378"/>
        <dbReference type="ChEBI" id="CHEBI:16526"/>
        <dbReference type="ChEBI" id="CHEBI:64479"/>
        <dbReference type="ChEBI" id="CHEBI:78449"/>
        <dbReference type="ChEBI" id="CHEBI:83989"/>
        <dbReference type="ChEBI" id="CHEBI:138538"/>
        <dbReference type="EC" id="2.3.1.179"/>
    </reaction>
</comment>
<dbReference type="InterPro" id="IPR000794">
    <property type="entry name" value="Beta-ketoacyl_synthase"/>
</dbReference>
<dbReference type="eggNOG" id="COG0304">
    <property type="taxonomic scope" value="Bacteria"/>
</dbReference>
<evidence type="ECO:0000313" key="19">
    <source>
        <dbReference type="Proteomes" id="UP000006238"/>
    </source>
</evidence>
<dbReference type="Gene3D" id="3.40.47.10">
    <property type="match status" value="1"/>
</dbReference>
<evidence type="ECO:0000256" key="3">
    <source>
        <dbReference type="ARBA" id="ARBA00012356"/>
    </source>
</evidence>
<feature type="domain" description="Ketosynthase family 3 (KS3)" evidence="17">
    <location>
        <begin position="14"/>
        <end position="420"/>
    </location>
</feature>
<keyword evidence="5 14" id="KW-0444">Lipid biosynthesis</keyword>
<dbReference type="CDD" id="cd00834">
    <property type="entry name" value="KAS_I_II"/>
    <property type="match status" value="1"/>
</dbReference>
<evidence type="ECO:0000256" key="7">
    <source>
        <dbReference type="ARBA" id="ARBA00022832"/>
    </source>
</evidence>
<evidence type="ECO:0000256" key="10">
    <source>
        <dbReference type="ARBA" id="ARBA00023315"/>
    </source>
</evidence>
<dbReference type="EMBL" id="ABWN01000035">
    <property type="protein sequence ID" value="EFF67837.1"/>
    <property type="molecule type" value="Genomic_DNA"/>
</dbReference>
<comment type="caution">
    <text evidence="18">The sequence shown here is derived from an EMBL/GenBank/DDBJ whole genome shotgun (WGS) entry which is preliminary data.</text>
</comment>
<dbReference type="InterPro" id="IPR014030">
    <property type="entry name" value="Ketoacyl_synth_N"/>
</dbReference>
<comment type="function">
    <text evidence="11 14">Involved in the type II fatty acid elongation cycle. Catalyzes the elongation of a wide range of acyl-ACP by the addition of two carbons from malonyl-ACP to an acyl acceptor. Can efficiently catalyze the conversion of palmitoleoyl-ACP (cis-hexadec-9-enoyl-ACP) to cis-vaccenoyl-ACP (cis-octadec-11-enoyl-ACP), an essential step in the thermal regulation of fatty acid composition.</text>
</comment>
<dbReference type="AlphaFoldDB" id="D4S1T9"/>
<comment type="similarity">
    <text evidence="2 14 16">Belongs to the thiolase-like superfamily. Beta-ketoacyl-ACP synthases family.</text>
</comment>
<keyword evidence="9 14" id="KW-0275">Fatty acid biosynthesis</keyword>
<dbReference type="EC" id="2.3.1.179" evidence="3 14"/>
<evidence type="ECO:0000256" key="9">
    <source>
        <dbReference type="ARBA" id="ARBA00023160"/>
    </source>
</evidence>
<accession>D4S1T9</accession>
<comment type="pathway">
    <text evidence="1 14">Lipid metabolism; fatty acid biosynthesis.</text>
</comment>
<dbReference type="Pfam" id="PF02801">
    <property type="entry name" value="Ketoacyl-synt_C"/>
    <property type="match status" value="1"/>
</dbReference>
<dbReference type="PROSITE" id="PS52004">
    <property type="entry name" value="KS3_2"/>
    <property type="match status" value="1"/>
</dbReference>
<evidence type="ECO:0000259" key="17">
    <source>
        <dbReference type="PROSITE" id="PS52004"/>
    </source>
</evidence>
<evidence type="ECO:0000256" key="6">
    <source>
        <dbReference type="ARBA" id="ARBA00022679"/>
    </source>
</evidence>
<keyword evidence="10 14" id="KW-0012">Acyltransferase</keyword>
<dbReference type="UniPathway" id="UPA00094"/>
<evidence type="ECO:0000256" key="16">
    <source>
        <dbReference type="RuleBase" id="RU003694"/>
    </source>
</evidence>
<reference evidence="18 19" key="1">
    <citation type="submission" date="2010-02" db="EMBL/GenBank/DDBJ databases">
        <authorList>
            <person name="Weinstock G."/>
            <person name="Sodergren E."/>
            <person name="Clifton S."/>
            <person name="Fulton L."/>
            <person name="Fulton B."/>
            <person name="Courtney L."/>
            <person name="Fronick C."/>
            <person name="Harrison M."/>
            <person name="Strong C."/>
            <person name="Farmer C."/>
            <person name="Delahaunty K."/>
            <person name="Markovic C."/>
            <person name="Hall O."/>
            <person name="Minx P."/>
            <person name="Tomlinson C."/>
            <person name="Mitreva M."/>
            <person name="Nelson J."/>
            <person name="Hou S."/>
            <person name="Wollam A."/>
            <person name="Pepin K.H."/>
            <person name="Johnson M."/>
            <person name="Bhonagiri V."/>
            <person name="Zhang X."/>
            <person name="Suruliraj S."/>
            <person name="Warren W."/>
            <person name="Chinwalla A."/>
            <person name="Mardis E.R."/>
            <person name="Wilson R.K."/>
        </authorList>
    </citation>
    <scope>NUCLEOTIDE SEQUENCE [LARGE SCALE GENOMIC DNA]</scope>
    <source>
        <strain evidence="18 19">DSM 2876</strain>
    </source>
</reference>
<sequence>MWKSDEDYRKETMMRRVVITGVGAVTPIGNTVKEMWAGVREGKCGIDKITKYDISNRKVKVAAEVKNLPVEELVDKHDLRKMDLFCTFAMIAADEAIADSGLSFEGEEDKCGVIVSSGIGGISTIEKEYSKGLEKGFDRVSPYFIPSVITNMAAGRIAIKHNLQGMCSCVVTACAGGTNAVGDSFRQIRDGYADVMVCGGAEAGITEISVGGFTTSKALCQSEDPMRASIPFDKERSGFVMGEGAGILVLEELDHALKRNAKIYAEVVGYGANCDAHHITAPTEDGRGAAKCMQIAMKDAGITADKITYINAHGTSTPMNDKVETMAVKTAFGDAAKTVMMSSTKSMTGHLLGASGAVEAIITALAVKEGYVPATINYRTPDELCDLDIVPNEGRNCDIEYAMSNSLGFGGHNASIIIKKY</sequence>
<dbReference type="GO" id="GO:0004315">
    <property type="term" value="F:3-oxoacyl-[acyl-carrier-protein] synthase activity"/>
    <property type="evidence" value="ECO:0007669"/>
    <property type="project" value="UniProtKB-UniRule"/>
</dbReference>
<evidence type="ECO:0000256" key="12">
    <source>
        <dbReference type="ARBA" id="ARBA00047318"/>
    </source>
</evidence>
<protein>
    <recommendedName>
        <fullName evidence="4 14">3-oxoacyl-[acyl-carrier-protein] synthase 2</fullName>
        <ecNumber evidence="3 14">2.3.1.179</ecNumber>
    </recommendedName>
</protein>
<evidence type="ECO:0000256" key="15">
    <source>
        <dbReference type="PIRSR" id="PIRSR000447-1"/>
    </source>
</evidence>
<evidence type="ECO:0000256" key="14">
    <source>
        <dbReference type="PIRNR" id="PIRNR000447"/>
    </source>
</evidence>
<dbReference type="InterPro" id="IPR014031">
    <property type="entry name" value="Ketoacyl_synth_C"/>
</dbReference>
<dbReference type="InterPro" id="IPR020841">
    <property type="entry name" value="PKS_Beta-ketoAc_synthase_dom"/>
</dbReference>
<evidence type="ECO:0000256" key="5">
    <source>
        <dbReference type="ARBA" id="ARBA00022516"/>
    </source>
</evidence>
<evidence type="ECO:0000256" key="8">
    <source>
        <dbReference type="ARBA" id="ARBA00023098"/>
    </source>
</evidence>
<keyword evidence="6 14" id="KW-0808">Transferase</keyword>
<dbReference type="GO" id="GO:0006633">
    <property type="term" value="P:fatty acid biosynthetic process"/>
    <property type="evidence" value="ECO:0007669"/>
    <property type="project" value="UniProtKB-UniRule"/>
</dbReference>
<dbReference type="SUPFAM" id="SSF53901">
    <property type="entry name" value="Thiolase-like"/>
    <property type="match status" value="2"/>
</dbReference>
<dbReference type="NCBIfam" id="TIGR03150">
    <property type="entry name" value="fabF"/>
    <property type="match status" value="1"/>
</dbReference>
<dbReference type="SMART" id="SM00825">
    <property type="entry name" value="PKS_KS"/>
    <property type="match status" value="1"/>
</dbReference>
<dbReference type="InterPro" id="IPR017568">
    <property type="entry name" value="3-oxoacyl-ACP_synth-2"/>
</dbReference>
<dbReference type="InterPro" id="IPR016039">
    <property type="entry name" value="Thiolase-like"/>
</dbReference>
<gene>
    <name evidence="18" type="primary">fabF</name>
    <name evidence="18" type="ORF">BUTYVIB_02061</name>
</gene>
<comment type="catalytic activity">
    <reaction evidence="13 14">
        <text>a fatty acyl-[ACP] + malonyl-[ACP] + H(+) = a 3-oxoacyl-[ACP] + holo-[ACP] + CO2</text>
        <dbReference type="Rhea" id="RHEA:22836"/>
        <dbReference type="Rhea" id="RHEA-COMP:9623"/>
        <dbReference type="Rhea" id="RHEA-COMP:9685"/>
        <dbReference type="Rhea" id="RHEA-COMP:9916"/>
        <dbReference type="Rhea" id="RHEA-COMP:14125"/>
        <dbReference type="ChEBI" id="CHEBI:15378"/>
        <dbReference type="ChEBI" id="CHEBI:16526"/>
        <dbReference type="ChEBI" id="CHEBI:64479"/>
        <dbReference type="ChEBI" id="CHEBI:78449"/>
        <dbReference type="ChEBI" id="CHEBI:78776"/>
        <dbReference type="ChEBI" id="CHEBI:138651"/>
    </reaction>
</comment>
<dbReference type="FunFam" id="3.40.47.10:FF:000009">
    <property type="entry name" value="3-oxoacyl-[acyl-carrier-protein] synthase 2"/>
    <property type="match status" value="1"/>
</dbReference>
<dbReference type="NCBIfam" id="NF005589">
    <property type="entry name" value="PRK07314.1"/>
    <property type="match status" value="1"/>
</dbReference>
<dbReference type="PANTHER" id="PTHR11712">
    <property type="entry name" value="POLYKETIDE SYNTHASE-RELATED"/>
    <property type="match status" value="1"/>
</dbReference>
<evidence type="ECO:0000256" key="1">
    <source>
        <dbReference type="ARBA" id="ARBA00005194"/>
    </source>
</evidence>
<dbReference type="STRING" id="45851.BHV86_08050"/>
<dbReference type="Proteomes" id="UP000006238">
    <property type="component" value="Unassembled WGS sequence"/>
</dbReference>
<dbReference type="GO" id="GO:0005829">
    <property type="term" value="C:cytosol"/>
    <property type="evidence" value="ECO:0007669"/>
    <property type="project" value="TreeGrafter"/>
</dbReference>
<dbReference type="PIRSF" id="PIRSF000447">
    <property type="entry name" value="KAS_II"/>
    <property type="match status" value="1"/>
</dbReference>
<name>D4S1T9_9FIRM</name>